<organism evidence="1 2">
    <name type="scientific">Exophiala dermatitidis (strain ATCC 34100 / CBS 525.76 / NIH/UT8656)</name>
    <name type="common">Black yeast</name>
    <name type="synonym">Wangiella dermatitidis</name>
    <dbReference type="NCBI Taxonomy" id="858893"/>
    <lineage>
        <taxon>Eukaryota</taxon>
        <taxon>Fungi</taxon>
        <taxon>Dikarya</taxon>
        <taxon>Ascomycota</taxon>
        <taxon>Pezizomycotina</taxon>
        <taxon>Eurotiomycetes</taxon>
        <taxon>Chaetothyriomycetidae</taxon>
        <taxon>Chaetothyriales</taxon>
        <taxon>Herpotrichiellaceae</taxon>
        <taxon>Exophiala</taxon>
    </lineage>
</organism>
<evidence type="ECO:0000313" key="1">
    <source>
        <dbReference type="EMBL" id="EHY60016.1"/>
    </source>
</evidence>
<reference evidence="1" key="1">
    <citation type="submission" date="2011-07" db="EMBL/GenBank/DDBJ databases">
        <title>The Genome Sequence of Exophiala (Wangiella) dermatitidis NIH/UT8656.</title>
        <authorList>
            <consortium name="The Broad Institute Genome Sequencing Platform"/>
            <person name="Cuomo C."/>
            <person name="Wang Z."/>
            <person name="Hunicke-Smith S."/>
            <person name="Szanislo P.J."/>
            <person name="Earl A."/>
            <person name="Young S.K."/>
            <person name="Zeng Q."/>
            <person name="Gargeya S."/>
            <person name="Fitzgerald M."/>
            <person name="Haas B."/>
            <person name="Abouelleil A."/>
            <person name="Alvarado L."/>
            <person name="Arachchi H.M."/>
            <person name="Berlin A."/>
            <person name="Brown A."/>
            <person name="Chapman S.B."/>
            <person name="Chen Z."/>
            <person name="Dunbar C."/>
            <person name="Freedman E."/>
            <person name="Gearin G."/>
            <person name="Gellesch M."/>
            <person name="Goldberg J."/>
            <person name="Griggs A."/>
            <person name="Gujja S."/>
            <person name="Heiman D."/>
            <person name="Howarth C."/>
            <person name="Larson L."/>
            <person name="Lui A."/>
            <person name="MacDonald P.J.P."/>
            <person name="Montmayeur A."/>
            <person name="Murphy C."/>
            <person name="Neiman D."/>
            <person name="Pearson M."/>
            <person name="Priest M."/>
            <person name="Roberts A."/>
            <person name="Saif S."/>
            <person name="Shea T."/>
            <person name="Shenoy N."/>
            <person name="Sisk P."/>
            <person name="Stolte C."/>
            <person name="Sykes S."/>
            <person name="Wortman J."/>
            <person name="Nusbaum C."/>
            <person name="Birren B."/>
        </authorList>
    </citation>
    <scope>NUCLEOTIDE SEQUENCE</scope>
    <source>
        <strain evidence="1">NIH/UT8656</strain>
    </source>
</reference>
<proteinExistence type="predicted"/>
<dbReference type="HOGENOM" id="CLU_1635405_0_0_1"/>
<dbReference type="EMBL" id="JH226136">
    <property type="protein sequence ID" value="EHY60016.1"/>
    <property type="molecule type" value="Genomic_DNA"/>
</dbReference>
<dbReference type="AlphaFoldDB" id="H6CA53"/>
<dbReference type="InParanoid" id="H6CA53"/>
<sequence>MLKPTPTVAQAQIGWKQASSHRQGKSKLARLSTLELDVDIKHRTTTGQTSRIGLYLIGLIYEARTALQNLSLQRTVQRIRSPFPTASGAQPVIFESSLNLSRAAKLCMLMCAKSSNVGYYRVTHKAIRFQVSQVGTSPSPSSRATVRCTDKSKLGPLGLRCE</sequence>
<accession>H6CA53</accession>
<name>H6CA53_EXODN</name>
<protein>
    <submittedName>
        <fullName evidence="1">Uncharacterized protein</fullName>
    </submittedName>
</protein>
<dbReference type="RefSeq" id="XP_009160477.1">
    <property type="nucleotide sequence ID" value="XM_009162229.1"/>
</dbReference>
<dbReference type="Proteomes" id="UP000007304">
    <property type="component" value="Unassembled WGS sequence"/>
</dbReference>
<dbReference type="VEuPathDB" id="FungiDB:HMPREF1120_07991"/>
<dbReference type="GeneID" id="20312630"/>
<evidence type="ECO:0000313" key="2">
    <source>
        <dbReference type="Proteomes" id="UP000007304"/>
    </source>
</evidence>
<gene>
    <name evidence="1" type="ORF">HMPREF1120_07991</name>
</gene>
<keyword evidence="2" id="KW-1185">Reference proteome</keyword>